<reference evidence="10 11" key="1">
    <citation type="submission" date="2017-08" db="EMBL/GenBank/DDBJ databases">
        <title>Fine stratification of microbial communities through a metagenomic profile of the photic zone.</title>
        <authorList>
            <person name="Haro-Moreno J.M."/>
            <person name="Lopez-Perez M."/>
            <person name="De La Torre J."/>
            <person name="Picazo A."/>
            <person name="Camacho A."/>
            <person name="Rodriguez-Valera F."/>
        </authorList>
    </citation>
    <scope>NUCLEOTIDE SEQUENCE [LARGE SCALE GENOMIC DNA]</scope>
    <source>
        <strain evidence="10">MED-G28</strain>
    </source>
</reference>
<gene>
    <name evidence="10" type="primary">folP</name>
    <name evidence="10" type="ORF">CNF02_07860</name>
</gene>
<dbReference type="NCBIfam" id="TIGR01496">
    <property type="entry name" value="DHPS"/>
    <property type="match status" value="1"/>
</dbReference>
<dbReference type="AlphaFoldDB" id="A0A2A5WBF7"/>
<keyword evidence="6" id="KW-0479">Metal-binding</keyword>
<dbReference type="GO" id="GO:0005829">
    <property type="term" value="C:cytosol"/>
    <property type="evidence" value="ECO:0007669"/>
    <property type="project" value="TreeGrafter"/>
</dbReference>
<name>A0A2A5WBF7_9GAMM</name>
<accession>A0A2A5WBF7</accession>
<evidence type="ECO:0000313" key="11">
    <source>
        <dbReference type="Proteomes" id="UP000219329"/>
    </source>
</evidence>
<evidence type="ECO:0000256" key="1">
    <source>
        <dbReference type="ARBA" id="ARBA00000012"/>
    </source>
</evidence>
<comment type="pathway">
    <text evidence="3">Cofactor biosynthesis; tetrahydrofolate biosynthesis; 7,8-dihydrofolate from 2-amino-4-hydroxy-6-hydroxymethyl-7,8-dihydropteridine diphosphate and 4-aminobenzoate: step 1/2.</text>
</comment>
<dbReference type="Gene3D" id="3.20.20.20">
    <property type="entry name" value="Dihydropteroate synthase-like"/>
    <property type="match status" value="1"/>
</dbReference>
<dbReference type="CDD" id="cd00739">
    <property type="entry name" value="DHPS"/>
    <property type="match status" value="1"/>
</dbReference>
<dbReference type="PANTHER" id="PTHR20941:SF1">
    <property type="entry name" value="FOLIC ACID SYNTHESIS PROTEIN FOL1"/>
    <property type="match status" value="1"/>
</dbReference>
<keyword evidence="7" id="KW-0460">Magnesium</keyword>
<organism evidence="10 11">
    <name type="scientific">OM182 bacterium MED-G28</name>
    <dbReference type="NCBI Taxonomy" id="1986256"/>
    <lineage>
        <taxon>Bacteria</taxon>
        <taxon>Pseudomonadati</taxon>
        <taxon>Pseudomonadota</taxon>
        <taxon>Gammaproteobacteria</taxon>
        <taxon>OMG group</taxon>
        <taxon>OM182 clade</taxon>
    </lineage>
</organism>
<dbReference type="Proteomes" id="UP000219329">
    <property type="component" value="Unassembled WGS sequence"/>
</dbReference>
<comment type="catalytic activity">
    <reaction evidence="1">
        <text>(7,8-dihydropterin-6-yl)methyl diphosphate + 4-aminobenzoate = 7,8-dihydropteroate + diphosphate</text>
        <dbReference type="Rhea" id="RHEA:19949"/>
        <dbReference type="ChEBI" id="CHEBI:17836"/>
        <dbReference type="ChEBI" id="CHEBI:17839"/>
        <dbReference type="ChEBI" id="CHEBI:33019"/>
        <dbReference type="ChEBI" id="CHEBI:72950"/>
        <dbReference type="EC" id="2.5.1.15"/>
    </reaction>
</comment>
<dbReference type="EMBL" id="NTJZ01000007">
    <property type="protein sequence ID" value="PDH33633.1"/>
    <property type="molecule type" value="Genomic_DNA"/>
</dbReference>
<dbReference type="EC" id="2.5.1.15" evidence="4"/>
<dbReference type="GO" id="GO:0046872">
    <property type="term" value="F:metal ion binding"/>
    <property type="evidence" value="ECO:0007669"/>
    <property type="project" value="UniProtKB-KW"/>
</dbReference>
<dbReference type="PROSITE" id="PS50972">
    <property type="entry name" value="PTERIN_BINDING"/>
    <property type="match status" value="1"/>
</dbReference>
<dbReference type="InterPro" id="IPR011005">
    <property type="entry name" value="Dihydropteroate_synth-like_sf"/>
</dbReference>
<dbReference type="Pfam" id="PF00809">
    <property type="entry name" value="Pterin_bind"/>
    <property type="match status" value="1"/>
</dbReference>
<feature type="domain" description="Pterin-binding" evidence="9">
    <location>
        <begin position="1"/>
        <end position="259"/>
    </location>
</feature>
<dbReference type="PANTHER" id="PTHR20941">
    <property type="entry name" value="FOLATE SYNTHESIS PROTEINS"/>
    <property type="match status" value="1"/>
</dbReference>
<comment type="caution">
    <text evidence="10">The sequence shown here is derived from an EMBL/GenBank/DDBJ whole genome shotgun (WGS) entry which is preliminary data.</text>
</comment>
<evidence type="ECO:0000256" key="8">
    <source>
        <dbReference type="ARBA" id="ARBA00022909"/>
    </source>
</evidence>
<evidence type="ECO:0000256" key="4">
    <source>
        <dbReference type="ARBA" id="ARBA00012458"/>
    </source>
</evidence>
<evidence type="ECO:0000256" key="7">
    <source>
        <dbReference type="ARBA" id="ARBA00022842"/>
    </source>
</evidence>
<dbReference type="GO" id="GO:0046654">
    <property type="term" value="P:tetrahydrofolate biosynthetic process"/>
    <property type="evidence" value="ECO:0007669"/>
    <property type="project" value="TreeGrafter"/>
</dbReference>
<evidence type="ECO:0000256" key="5">
    <source>
        <dbReference type="ARBA" id="ARBA00022679"/>
    </source>
</evidence>
<comment type="cofactor">
    <cofactor evidence="2">
        <name>Mg(2+)</name>
        <dbReference type="ChEBI" id="CHEBI:18420"/>
    </cofactor>
</comment>
<dbReference type="PROSITE" id="PS00793">
    <property type="entry name" value="DHPS_2"/>
    <property type="match status" value="1"/>
</dbReference>
<evidence type="ECO:0000256" key="6">
    <source>
        <dbReference type="ARBA" id="ARBA00022723"/>
    </source>
</evidence>
<evidence type="ECO:0000256" key="2">
    <source>
        <dbReference type="ARBA" id="ARBA00001946"/>
    </source>
</evidence>
<dbReference type="SUPFAM" id="SSF51717">
    <property type="entry name" value="Dihydropteroate synthetase-like"/>
    <property type="match status" value="1"/>
</dbReference>
<protein>
    <recommendedName>
        <fullName evidence="4">dihydropteroate synthase</fullName>
        <ecNumber evidence="4">2.5.1.15</ecNumber>
    </recommendedName>
</protein>
<dbReference type="InterPro" id="IPR000489">
    <property type="entry name" value="Pterin-binding_dom"/>
</dbReference>
<proteinExistence type="predicted"/>
<dbReference type="GO" id="GO:0004156">
    <property type="term" value="F:dihydropteroate synthase activity"/>
    <property type="evidence" value="ECO:0007669"/>
    <property type="project" value="UniProtKB-EC"/>
</dbReference>
<dbReference type="InterPro" id="IPR006390">
    <property type="entry name" value="DHP_synth_dom"/>
</dbReference>
<keyword evidence="8" id="KW-0289">Folate biosynthesis</keyword>
<evidence type="ECO:0000313" key="10">
    <source>
        <dbReference type="EMBL" id="PDH33633.1"/>
    </source>
</evidence>
<evidence type="ECO:0000259" key="9">
    <source>
        <dbReference type="PROSITE" id="PS50972"/>
    </source>
</evidence>
<sequence>MGIINATPDSFSDGSEFASAKVSHFVIDVDKVLGRVKTLIDEGARIIDIGGESTRPGAVEVSVEEELARVIPLIEAIRNNFDVCISVDTSSAVVMSEAINAGAELVNDIRALTNPETLAVIANSKAAICLMHMQGQPRTMQQEYHYENVVTDVIDFLKQRIEACENAGITKERLLVDPGFGFGKSLEHNFQLLRNLTQFSSLKLPILVGISRKSMIGRLVNRPPRERVAGSLAATVLALENGALIVRTHDVAATVDAIRVHSMYTQAL</sequence>
<keyword evidence="5" id="KW-0808">Transferase</keyword>
<dbReference type="InterPro" id="IPR045031">
    <property type="entry name" value="DHP_synth-like"/>
</dbReference>
<dbReference type="GO" id="GO:0046656">
    <property type="term" value="P:folic acid biosynthetic process"/>
    <property type="evidence" value="ECO:0007669"/>
    <property type="project" value="UniProtKB-KW"/>
</dbReference>
<evidence type="ECO:0000256" key="3">
    <source>
        <dbReference type="ARBA" id="ARBA00004763"/>
    </source>
</evidence>